<accession>A0A8S4NQD0</accession>
<dbReference type="PROSITE" id="PS50878">
    <property type="entry name" value="RT_POL"/>
    <property type="match status" value="1"/>
</dbReference>
<dbReference type="OrthoDB" id="6276805at2759"/>
<dbReference type="SUPFAM" id="SSF56672">
    <property type="entry name" value="DNA/RNA polymerases"/>
    <property type="match status" value="1"/>
</dbReference>
<name>A0A8S4NQD0_OWEFU</name>
<comment type="caution">
    <text evidence="2">The sequence shown here is derived from an EMBL/GenBank/DDBJ whole genome shotgun (WGS) entry which is preliminary data.</text>
</comment>
<dbReference type="Proteomes" id="UP000749559">
    <property type="component" value="Unassembled WGS sequence"/>
</dbReference>
<evidence type="ECO:0000259" key="1">
    <source>
        <dbReference type="PROSITE" id="PS50878"/>
    </source>
</evidence>
<dbReference type="InterPro" id="IPR000477">
    <property type="entry name" value="RT_dom"/>
</dbReference>
<sequence>MLHSLVFRNEWEKLLINYQGNDPNIMDWLCNGVDISEYFVHFKGSFKGKAYDSDTPPRNFFRNAESCIPFVDFIAKTLEDKIKTGAIKLLGRLGDCQMPHVVMPLLVEPSKPRLCHDDRYINLWMRDIPFTLETLREVPRMVNSGAVLFSCDDKSGYDHVLLSESSQMYFGIVFGEWVMVYRTIPFGWKLSPYVYQSLGMVVTSYLRSLQICTMQYIDDRLFVVNRKPSEVEEEFEFRQRCTIYAFLKILSDLGYTLAIRKCNFQPTTCLRYLGFLIDSKSMCFHLPTDKKEKFLEFMSYILSKEKVDQSPKTLGR</sequence>
<evidence type="ECO:0000313" key="2">
    <source>
        <dbReference type="EMBL" id="CAH1782572.1"/>
    </source>
</evidence>
<dbReference type="EMBL" id="CAIIXF020000005">
    <property type="protein sequence ID" value="CAH1782572.1"/>
    <property type="molecule type" value="Genomic_DNA"/>
</dbReference>
<dbReference type="InterPro" id="IPR043502">
    <property type="entry name" value="DNA/RNA_pol_sf"/>
</dbReference>
<dbReference type="AlphaFoldDB" id="A0A8S4NQD0"/>
<dbReference type="Pfam" id="PF00078">
    <property type="entry name" value="RVT_1"/>
    <property type="match status" value="1"/>
</dbReference>
<dbReference type="PANTHER" id="PTHR33050">
    <property type="entry name" value="REVERSE TRANSCRIPTASE DOMAIN-CONTAINING PROTEIN"/>
    <property type="match status" value="1"/>
</dbReference>
<evidence type="ECO:0000313" key="3">
    <source>
        <dbReference type="Proteomes" id="UP000749559"/>
    </source>
</evidence>
<organism evidence="2 3">
    <name type="scientific">Owenia fusiformis</name>
    <name type="common">Polychaete worm</name>
    <dbReference type="NCBI Taxonomy" id="6347"/>
    <lineage>
        <taxon>Eukaryota</taxon>
        <taxon>Metazoa</taxon>
        <taxon>Spiralia</taxon>
        <taxon>Lophotrochozoa</taxon>
        <taxon>Annelida</taxon>
        <taxon>Polychaeta</taxon>
        <taxon>Sedentaria</taxon>
        <taxon>Canalipalpata</taxon>
        <taxon>Sabellida</taxon>
        <taxon>Oweniida</taxon>
        <taxon>Oweniidae</taxon>
        <taxon>Owenia</taxon>
    </lineage>
</organism>
<dbReference type="InterPro" id="IPR052055">
    <property type="entry name" value="Hepadnavirus_pol/RT"/>
</dbReference>
<reference evidence="2" key="1">
    <citation type="submission" date="2022-03" db="EMBL/GenBank/DDBJ databases">
        <authorList>
            <person name="Martin C."/>
        </authorList>
    </citation>
    <scope>NUCLEOTIDE SEQUENCE</scope>
</reference>
<protein>
    <recommendedName>
        <fullName evidence="1">Reverse transcriptase domain-containing protein</fullName>
    </recommendedName>
</protein>
<dbReference type="Gene3D" id="3.30.70.270">
    <property type="match status" value="1"/>
</dbReference>
<proteinExistence type="predicted"/>
<gene>
    <name evidence="2" type="ORF">OFUS_LOCUS9005</name>
</gene>
<dbReference type="InterPro" id="IPR043128">
    <property type="entry name" value="Rev_trsase/Diguanyl_cyclase"/>
</dbReference>
<dbReference type="Gene3D" id="3.10.10.10">
    <property type="entry name" value="HIV Type 1 Reverse Transcriptase, subunit A, domain 1"/>
    <property type="match status" value="1"/>
</dbReference>
<keyword evidence="3" id="KW-1185">Reference proteome</keyword>
<dbReference type="PANTHER" id="PTHR33050:SF7">
    <property type="entry name" value="RIBONUCLEASE H"/>
    <property type="match status" value="1"/>
</dbReference>
<feature type="domain" description="Reverse transcriptase" evidence="1">
    <location>
        <begin position="1"/>
        <end position="277"/>
    </location>
</feature>